<comment type="caution">
    <text evidence="2">The sequence shown here is derived from an EMBL/GenBank/DDBJ whole genome shotgun (WGS) entry which is preliminary data.</text>
</comment>
<dbReference type="RefSeq" id="WP_135994011.1">
    <property type="nucleotide sequence ID" value="NZ_SRYD01000096.1"/>
</dbReference>
<sequence length="283" mass="32783">MIIYPRNIGPNLAIDETSLSCGELYTFVTNRDAHGGKGALLAAIRGTKAETVIAILEKIPLNKRKSVREITLDLSSSMMLIARRSFPKATVTNDRFHVHKLFYDAIDELRISLRWMARDIENEEIARCRKAGEPYVPFRYANGDTRKQLLARAKYILTKHASKWTKSQQWRADIIFEFYPELKKAYDLAMELTDIFNKKVDKDVARLNLARWYDKVDRMNGAQFRTVTDTFRNHYDTILNYFINRSTNAGAESFNAKVKAFRSQFRGVTDIPFFLFRLSKLCA</sequence>
<accession>A0A4S2FHP4</accession>
<organism evidence="2 3">
    <name type="scientific">Muribaculum intestinale</name>
    <dbReference type="NCBI Taxonomy" id="1796646"/>
    <lineage>
        <taxon>Bacteria</taxon>
        <taxon>Pseudomonadati</taxon>
        <taxon>Bacteroidota</taxon>
        <taxon>Bacteroidia</taxon>
        <taxon>Bacteroidales</taxon>
        <taxon>Muribaculaceae</taxon>
        <taxon>Muribaculum</taxon>
    </lineage>
</organism>
<name>A0A4S2FHP4_9BACT</name>
<feature type="domain" description="Transposase IS204/IS1001/IS1096/IS1165 DDE" evidence="1">
    <location>
        <begin position="12"/>
        <end position="277"/>
    </location>
</feature>
<dbReference type="InterPro" id="IPR002560">
    <property type="entry name" value="Transposase_DDE"/>
</dbReference>
<dbReference type="AlphaFoldDB" id="A0A4S2FHP4"/>
<evidence type="ECO:0000313" key="2">
    <source>
        <dbReference type="EMBL" id="TGY68350.1"/>
    </source>
</evidence>
<evidence type="ECO:0000313" key="3">
    <source>
        <dbReference type="Proteomes" id="UP000306630"/>
    </source>
</evidence>
<dbReference type="Pfam" id="PF01610">
    <property type="entry name" value="DDE_Tnp_ISL3"/>
    <property type="match status" value="1"/>
</dbReference>
<protein>
    <submittedName>
        <fullName evidence="2">DDE transposase</fullName>
    </submittedName>
</protein>
<dbReference type="Proteomes" id="UP000306630">
    <property type="component" value="Unassembled WGS sequence"/>
</dbReference>
<dbReference type="EMBL" id="SRYD01000096">
    <property type="protein sequence ID" value="TGY68350.1"/>
    <property type="molecule type" value="Genomic_DNA"/>
</dbReference>
<evidence type="ECO:0000259" key="1">
    <source>
        <dbReference type="Pfam" id="PF01610"/>
    </source>
</evidence>
<dbReference type="InterPro" id="IPR047951">
    <property type="entry name" value="Transpos_ISL3"/>
</dbReference>
<proteinExistence type="predicted"/>
<dbReference type="PANTHER" id="PTHR33498">
    <property type="entry name" value="TRANSPOSASE FOR INSERTION SEQUENCE ELEMENT IS1557"/>
    <property type="match status" value="1"/>
</dbReference>
<gene>
    <name evidence="2" type="ORF">E5333_14920</name>
</gene>
<reference evidence="2 3" key="1">
    <citation type="submission" date="2019-04" db="EMBL/GenBank/DDBJ databases">
        <title>Microbes associate with the intestines of laboratory mice.</title>
        <authorList>
            <person name="Navarre W."/>
            <person name="Wong E."/>
            <person name="Huang K."/>
            <person name="Tropini C."/>
            <person name="Ng K."/>
            <person name="Yu B."/>
        </authorList>
    </citation>
    <scope>NUCLEOTIDE SEQUENCE [LARGE SCALE GENOMIC DNA]</scope>
    <source>
        <strain evidence="2 3">NM06_A21</strain>
    </source>
</reference>
<dbReference type="PANTHER" id="PTHR33498:SF1">
    <property type="entry name" value="TRANSPOSASE FOR INSERTION SEQUENCE ELEMENT IS1557"/>
    <property type="match status" value="1"/>
</dbReference>